<dbReference type="InterPro" id="IPR028049">
    <property type="entry name" value="Imm-NTF2"/>
</dbReference>
<comment type="caution">
    <text evidence="2">The sequence shown here is derived from an EMBL/GenBank/DDBJ whole genome shotgun (WGS) entry which is preliminary data.</text>
</comment>
<dbReference type="Pfam" id="PF15655">
    <property type="entry name" value="Imm-NTF2"/>
    <property type="match status" value="1"/>
</dbReference>
<reference evidence="2 3" key="1">
    <citation type="submission" date="2020-07" db="EMBL/GenBank/DDBJ databases">
        <title>Diversity of carbapenemase encoding genes among Pseudomonas putida group clinical isolates in a tertiary Brazilian hospital.</title>
        <authorList>
            <person name="Alberto-Lei F."/>
            <person name="Nodari C.S."/>
            <person name="Streling A.P."/>
            <person name="Paulino J.T."/>
            <person name="Bessa-Neto F.O."/>
            <person name="Cayo R."/>
            <person name="Gales A.C."/>
        </authorList>
    </citation>
    <scope>NUCLEOTIDE SEQUENCE [LARGE SCALE GENOMIC DNA]</scope>
    <source>
        <strain evidence="2 3">12464</strain>
    </source>
</reference>
<evidence type="ECO:0000313" key="3">
    <source>
        <dbReference type="Proteomes" id="UP000553948"/>
    </source>
</evidence>
<name>A0A7W2L6L3_PSEPU</name>
<proteinExistence type="predicted"/>
<accession>A0A7W2L6L3</accession>
<feature type="domain" description="NTF2 fold immunity protein" evidence="1">
    <location>
        <begin position="14"/>
        <end position="141"/>
    </location>
</feature>
<dbReference type="AlphaFoldDB" id="A0A7W2L6L3"/>
<dbReference type="RefSeq" id="WP_176515481.1">
    <property type="nucleotide sequence ID" value="NZ_JACGDG010000044.1"/>
</dbReference>
<dbReference type="EMBL" id="JACGDG010000044">
    <property type="protein sequence ID" value="MBA6119325.1"/>
    <property type="molecule type" value="Genomic_DNA"/>
</dbReference>
<evidence type="ECO:0000259" key="1">
    <source>
        <dbReference type="Pfam" id="PF15655"/>
    </source>
</evidence>
<sequence length="145" mass="16693">MEKYSVTNLRDEYQDALTGFMRAMYEWESSGYKKTLAAFSDDSIGEDLEQSVKNDLLLIFNKYVVGEGRNYDRVENAVCGRFPEYDLGSDEIEVCEDNGNSVSVIVRKQTGLRASFKLTLIMEGNECKVSRRDLQVGQRWQRTYV</sequence>
<organism evidence="2 3">
    <name type="scientific">Pseudomonas putida</name>
    <name type="common">Arthrobacter siderocapsulatus</name>
    <dbReference type="NCBI Taxonomy" id="303"/>
    <lineage>
        <taxon>Bacteria</taxon>
        <taxon>Pseudomonadati</taxon>
        <taxon>Pseudomonadota</taxon>
        <taxon>Gammaproteobacteria</taxon>
        <taxon>Pseudomonadales</taxon>
        <taxon>Pseudomonadaceae</taxon>
        <taxon>Pseudomonas</taxon>
    </lineage>
</organism>
<protein>
    <recommendedName>
        <fullName evidence="1">NTF2 fold immunity protein domain-containing protein</fullName>
    </recommendedName>
</protein>
<evidence type="ECO:0000313" key="2">
    <source>
        <dbReference type="EMBL" id="MBA6119325.1"/>
    </source>
</evidence>
<gene>
    <name evidence="2" type="ORF">H4C47_26870</name>
</gene>
<dbReference type="Proteomes" id="UP000553948">
    <property type="component" value="Unassembled WGS sequence"/>
</dbReference>